<dbReference type="SMART" id="SM00671">
    <property type="entry name" value="SEL1"/>
    <property type="match status" value="6"/>
</dbReference>
<evidence type="ECO:0000313" key="2">
    <source>
        <dbReference type="EMBL" id="MCP9612633.1"/>
    </source>
</evidence>
<evidence type="ECO:0000313" key="3">
    <source>
        <dbReference type="Proteomes" id="UP001205603"/>
    </source>
</evidence>
<dbReference type="RefSeq" id="WP_255027966.1">
    <property type="nucleotide sequence ID" value="NZ_JANDHW010000012.1"/>
</dbReference>
<organism evidence="2 3">
    <name type="scientific">Coprobacter tertius</name>
    <dbReference type="NCBI Taxonomy" id="2944915"/>
    <lineage>
        <taxon>Bacteria</taxon>
        <taxon>Pseudomonadati</taxon>
        <taxon>Bacteroidota</taxon>
        <taxon>Bacteroidia</taxon>
        <taxon>Bacteroidales</taxon>
        <taxon>Barnesiellaceae</taxon>
        <taxon>Coprobacter</taxon>
    </lineage>
</organism>
<dbReference type="PANTHER" id="PTHR11102">
    <property type="entry name" value="SEL-1-LIKE PROTEIN"/>
    <property type="match status" value="1"/>
</dbReference>
<dbReference type="Proteomes" id="UP001205603">
    <property type="component" value="Unassembled WGS sequence"/>
</dbReference>
<evidence type="ECO:0000256" key="1">
    <source>
        <dbReference type="SAM" id="SignalP"/>
    </source>
</evidence>
<dbReference type="SUPFAM" id="SSF81901">
    <property type="entry name" value="HCP-like"/>
    <property type="match status" value="1"/>
</dbReference>
<accession>A0ABT1MJ39</accession>
<dbReference type="PANTHER" id="PTHR11102:SF160">
    <property type="entry name" value="ERAD-ASSOCIATED E3 UBIQUITIN-PROTEIN LIGASE COMPONENT HRD3"/>
    <property type="match status" value="1"/>
</dbReference>
<dbReference type="Gene3D" id="1.25.40.10">
    <property type="entry name" value="Tetratricopeptide repeat domain"/>
    <property type="match status" value="2"/>
</dbReference>
<dbReference type="InterPro" id="IPR050767">
    <property type="entry name" value="Sel1_AlgK"/>
</dbReference>
<comment type="caution">
    <text evidence="2">The sequence shown here is derived from an EMBL/GenBank/DDBJ whole genome shotgun (WGS) entry which is preliminary data.</text>
</comment>
<feature type="signal peptide" evidence="1">
    <location>
        <begin position="1"/>
        <end position="19"/>
    </location>
</feature>
<keyword evidence="1" id="KW-0732">Signal</keyword>
<name>A0ABT1MJ39_9BACT</name>
<keyword evidence="3" id="KW-1185">Reference proteome</keyword>
<protein>
    <submittedName>
        <fullName evidence="2">Sel1 repeat family protein</fullName>
    </submittedName>
</protein>
<proteinExistence type="predicted"/>
<sequence>MKSIFSVFICLLYSFTALAQDNLERGKNYYNMQCYQEALPLLQTAAKEGFGEACYLLGQMYYNGKGTAQNHNIAFRMYQRGIEYGYNRGEAELGLMYEQGQGCAADTVKAFSLYREAHAKGDLIGSYRLAICYWNGEGVTRDRVEAFKILKMLYECKDFIQNYLWAYYWTCSLLGNCYEYGWGTNIDITTAVQFYNRSNKPQALYHAALLIDQHKLGHISGINEGKAGLIVSAINGGVEDAKAYFLLSLWLPKGGPIGGNDSNRFEYLLKAAEMGYGPAQKMCGDWYKTGKGTAVNLVKAREWYAKAKANGEEITE</sequence>
<dbReference type="InterPro" id="IPR006597">
    <property type="entry name" value="Sel1-like"/>
</dbReference>
<dbReference type="EMBL" id="JANDHW010000012">
    <property type="protein sequence ID" value="MCP9612633.1"/>
    <property type="molecule type" value="Genomic_DNA"/>
</dbReference>
<feature type="chain" id="PRO_5045759582" evidence="1">
    <location>
        <begin position="20"/>
        <end position="316"/>
    </location>
</feature>
<reference evidence="2 3" key="1">
    <citation type="submission" date="2022-07" db="EMBL/GenBank/DDBJ databases">
        <title>Fecal culturing of patients with breast cancer.</title>
        <authorList>
            <person name="Teng N.M.Y."/>
            <person name="Kiu R."/>
            <person name="Evans R."/>
            <person name="Baker D.J."/>
            <person name="Zenner C."/>
            <person name="Robinson S.D."/>
            <person name="Hall L.J."/>
        </authorList>
    </citation>
    <scope>NUCLEOTIDE SEQUENCE [LARGE SCALE GENOMIC DNA]</scope>
    <source>
        <strain evidence="2 3">LH1063</strain>
    </source>
</reference>
<dbReference type="InterPro" id="IPR011990">
    <property type="entry name" value="TPR-like_helical_dom_sf"/>
</dbReference>
<gene>
    <name evidence="2" type="ORF">NMU02_11075</name>
</gene>
<dbReference type="Pfam" id="PF08238">
    <property type="entry name" value="Sel1"/>
    <property type="match status" value="6"/>
</dbReference>